<gene>
    <name evidence="2" type="ORF">HMPREF9153_1498</name>
</gene>
<keyword evidence="3" id="KW-1185">Reference proteome</keyword>
<name>G4CY91_9ACTN</name>
<dbReference type="PATRIC" id="fig|997355.3.peg.1475"/>
<comment type="caution">
    <text evidence="2">The sequence shown here is derived from an EMBL/GenBank/DDBJ whole genome shotgun (WGS) entry which is preliminary data.</text>
</comment>
<accession>G4CY91</accession>
<feature type="compositionally biased region" description="Polar residues" evidence="1">
    <location>
        <begin position="1"/>
        <end position="17"/>
    </location>
</feature>
<dbReference type="AlphaFoldDB" id="G4CY91"/>
<dbReference type="EMBL" id="AGBA01000013">
    <property type="protein sequence ID" value="EGY77955.1"/>
    <property type="molecule type" value="Genomic_DNA"/>
</dbReference>
<dbReference type="HOGENOM" id="CLU_3315161_0_0_11"/>
<proteinExistence type="predicted"/>
<sequence length="39" mass="4334">MAPIQENTVMATGNARSQMRPERNHQMRGAPYPAPSIHS</sequence>
<reference evidence="2 3" key="1">
    <citation type="submission" date="2011-06" db="EMBL/GenBank/DDBJ databases">
        <authorList>
            <person name="Muzny D."/>
            <person name="Qin X."/>
            <person name="Deng J."/>
            <person name="Jiang H."/>
            <person name="Liu Y."/>
            <person name="Qu J."/>
            <person name="Song X.-Z."/>
            <person name="Zhang L."/>
            <person name="Thornton R."/>
            <person name="Coyle M."/>
            <person name="Francisco L."/>
            <person name="Jackson L."/>
            <person name="Javaid M."/>
            <person name="Korchina V."/>
            <person name="Kovar C."/>
            <person name="Mata R."/>
            <person name="Mathew T."/>
            <person name="Ngo R."/>
            <person name="Nguyen L."/>
            <person name="Nguyen N."/>
            <person name="Okwuonu G."/>
            <person name="Ongeri F."/>
            <person name="Pham C."/>
            <person name="Simmons D."/>
            <person name="Wilczek-Boney K."/>
            <person name="Hale W."/>
            <person name="Jakkamsetti A."/>
            <person name="Pham P."/>
            <person name="Ruth R."/>
            <person name="San Lucas F."/>
            <person name="Warren J."/>
            <person name="Zhang J."/>
            <person name="Zhao Z."/>
            <person name="Zhou C."/>
            <person name="Zhu D."/>
            <person name="Lee S."/>
            <person name="Bess C."/>
            <person name="Blankenburg K."/>
            <person name="Forbes L."/>
            <person name="Fu Q."/>
            <person name="Gubbala S."/>
            <person name="Hirani K."/>
            <person name="Jayaseelan J.C."/>
            <person name="Lara F."/>
            <person name="Munidasa M."/>
            <person name="Palculict T."/>
            <person name="Patil S."/>
            <person name="Pu L.-L."/>
            <person name="Saada N."/>
            <person name="Tang L."/>
            <person name="Weissenberger G."/>
            <person name="Zhu Y."/>
            <person name="Hemphill L."/>
            <person name="Shang Y."/>
            <person name="Youmans B."/>
            <person name="Ayvaz T."/>
            <person name="Ross M."/>
            <person name="Santibanez J."/>
            <person name="Aqrawi P."/>
            <person name="Gross S."/>
            <person name="Joshi V."/>
            <person name="Fowler G."/>
            <person name="Nazareth L."/>
            <person name="Reid J."/>
            <person name="Worley K."/>
            <person name="Petrosino J."/>
            <person name="Highlander S."/>
            <person name="Gibbs R."/>
        </authorList>
    </citation>
    <scope>NUCLEOTIDE SEQUENCE [LARGE SCALE GENOMIC DNA]</scope>
    <source>
        <strain evidence="2 3">ATCC 25577</strain>
    </source>
</reference>
<organism evidence="2 3">
    <name type="scientific">Cutibacterium avidum ATCC 25577</name>
    <dbReference type="NCBI Taxonomy" id="997355"/>
    <lineage>
        <taxon>Bacteria</taxon>
        <taxon>Bacillati</taxon>
        <taxon>Actinomycetota</taxon>
        <taxon>Actinomycetes</taxon>
        <taxon>Propionibacteriales</taxon>
        <taxon>Propionibacteriaceae</taxon>
        <taxon>Cutibacterium</taxon>
    </lineage>
</organism>
<evidence type="ECO:0000313" key="3">
    <source>
        <dbReference type="Proteomes" id="UP000005332"/>
    </source>
</evidence>
<protein>
    <submittedName>
        <fullName evidence="2">Uncharacterized protein</fullName>
    </submittedName>
</protein>
<evidence type="ECO:0000256" key="1">
    <source>
        <dbReference type="SAM" id="MobiDB-lite"/>
    </source>
</evidence>
<feature type="region of interest" description="Disordered" evidence="1">
    <location>
        <begin position="1"/>
        <end position="39"/>
    </location>
</feature>
<evidence type="ECO:0000313" key="2">
    <source>
        <dbReference type="EMBL" id="EGY77955.1"/>
    </source>
</evidence>
<dbReference type="Proteomes" id="UP000005332">
    <property type="component" value="Unassembled WGS sequence"/>
</dbReference>